<feature type="domain" description="Mechanosensitive ion channel transmembrane helices 2/3" evidence="10">
    <location>
        <begin position="145"/>
        <end position="185"/>
    </location>
</feature>
<gene>
    <name evidence="11" type="ORF">MED92_09281</name>
</gene>
<feature type="transmembrane region" description="Helical" evidence="7">
    <location>
        <begin position="138"/>
        <end position="158"/>
    </location>
</feature>
<accession>A0A7U8C3M3</accession>
<dbReference type="PANTHER" id="PTHR43634">
    <property type="entry name" value="OW CONDUCTANCE MECHANOSENSITIVE CHANNEL"/>
    <property type="match status" value="1"/>
</dbReference>
<keyword evidence="6 7" id="KW-0472">Membrane</keyword>
<dbReference type="InterPro" id="IPR049278">
    <property type="entry name" value="MS_channel_C"/>
</dbReference>
<keyword evidence="5 7" id="KW-1133">Transmembrane helix</keyword>
<keyword evidence="12" id="KW-1185">Reference proteome</keyword>
<feature type="transmembrane region" description="Helical" evidence="7">
    <location>
        <begin position="20"/>
        <end position="39"/>
    </location>
</feature>
<dbReference type="InterPro" id="IPR006685">
    <property type="entry name" value="MscS_channel_2nd"/>
</dbReference>
<dbReference type="RefSeq" id="WP_007019519.1">
    <property type="nucleotide sequence ID" value="NZ_CH724125.1"/>
</dbReference>
<dbReference type="GO" id="GO:0008381">
    <property type="term" value="F:mechanosensitive monoatomic ion channel activity"/>
    <property type="evidence" value="ECO:0007669"/>
    <property type="project" value="UniProtKB-ARBA"/>
</dbReference>
<dbReference type="GO" id="GO:0005886">
    <property type="term" value="C:plasma membrane"/>
    <property type="evidence" value="ECO:0007669"/>
    <property type="project" value="UniProtKB-SubCell"/>
</dbReference>
<dbReference type="Proteomes" id="UP000002171">
    <property type="component" value="Unassembled WGS sequence"/>
</dbReference>
<dbReference type="EMBL" id="AAOW01000049">
    <property type="protein sequence ID" value="EAR59495.1"/>
    <property type="molecule type" value="Genomic_DNA"/>
</dbReference>
<feature type="transmembrane region" description="Helical" evidence="7">
    <location>
        <begin position="60"/>
        <end position="80"/>
    </location>
</feature>
<evidence type="ECO:0000256" key="3">
    <source>
        <dbReference type="ARBA" id="ARBA00022475"/>
    </source>
</evidence>
<comment type="subcellular location">
    <subcellularLocation>
        <location evidence="1">Cell membrane</location>
        <topology evidence="1">Multi-pass membrane protein</topology>
    </subcellularLocation>
</comment>
<dbReference type="Pfam" id="PF00924">
    <property type="entry name" value="MS_channel_2nd"/>
    <property type="match status" value="1"/>
</dbReference>
<dbReference type="SUPFAM" id="SSF50182">
    <property type="entry name" value="Sm-like ribonucleoproteins"/>
    <property type="match status" value="1"/>
</dbReference>
<dbReference type="SUPFAM" id="SSF82689">
    <property type="entry name" value="Mechanosensitive channel protein MscS (YggB), C-terminal domain"/>
    <property type="match status" value="1"/>
</dbReference>
<comment type="similarity">
    <text evidence="2">Belongs to the MscS (TC 1.A.23) family.</text>
</comment>
<dbReference type="InterPro" id="IPR045042">
    <property type="entry name" value="YnaI-like"/>
</dbReference>
<evidence type="ECO:0000259" key="9">
    <source>
        <dbReference type="Pfam" id="PF21082"/>
    </source>
</evidence>
<dbReference type="InterPro" id="IPR006686">
    <property type="entry name" value="MscS_channel_CS"/>
</dbReference>
<dbReference type="InterPro" id="IPR011066">
    <property type="entry name" value="MscS_channel_C_sf"/>
</dbReference>
<evidence type="ECO:0000259" key="8">
    <source>
        <dbReference type="Pfam" id="PF00924"/>
    </source>
</evidence>
<keyword evidence="3" id="KW-1003">Cell membrane</keyword>
<dbReference type="AlphaFoldDB" id="A0A7U8C3M3"/>
<dbReference type="SUPFAM" id="SSF82861">
    <property type="entry name" value="Mechanosensitive channel protein MscS (YggB), transmembrane region"/>
    <property type="match status" value="1"/>
</dbReference>
<dbReference type="InterPro" id="IPR049142">
    <property type="entry name" value="MS_channel_1st"/>
</dbReference>
<evidence type="ECO:0000313" key="12">
    <source>
        <dbReference type="Proteomes" id="UP000002171"/>
    </source>
</evidence>
<feature type="domain" description="Mechanosensitive ion channel MscS" evidence="8">
    <location>
        <begin position="186"/>
        <end position="255"/>
    </location>
</feature>
<feature type="domain" description="Mechanosensitive ion channel MscS C-terminal" evidence="9">
    <location>
        <begin position="265"/>
        <end position="348"/>
    </location>
</feature>
<dbReference type="Gene3D" id="3.30.70.100">
    <property type="match status" value="1"/>
</dbReference>
<evidence type="ECO:0000256" key="1">
    <source>
        <dbReference type="ARBA" id="ARBA00004651"/>
    </source>
</evidence>
<sequence>MIDLLNGLLAQYMPEYGESAWLILSGAICVIAVVADLVARSTIAQLMRQAEKTKILWDDVFLNSFSRPLLFLIWLAAGYWLLQIFEQHFAIQILGDENPLPKLVPVILFAWSCLRFLKRLEQVLVMPDRMKKPMDPTTVGALSRLLRLIVTIIIVLIIMQSYGYSISGILAFGGIGGIAVGFAAKDLLANFFGGLMIYLDRPFKVGDWIRSPDKQIEGTVEDIGWRQTRIRTFDKRPLYVPNSTFANISVENPSRMTNRRIYEYIGVRYDDAAQVEQIIADVKAMLKSHPEIDTRQTLIVNLDRFGPSSLDFFIYTFTQTTDWIRFHEIKQDVMLKIMQIIESNGAEFAFPTTTVHLHGMPSGLHSEATAEAP</sequence>
<dbReference type="InterPro" id="IPR011014">
    <property type="entry name" value="MscS_channel_TM-2"/>
</dbReference>
<evidence type="ECO:0000256" key="5">
    <source>
        <dbReference type="ARBA" id="ARBA00022989"/>
    </source>
</evidence>
<reference evidence="11 12" key="1">
    <citation type="submission" date="2006-02" db="EMBL/GenBank/DDBJ databases">
        <authorList>
            <person name="Pinhassi J."/>
            <person name="Pedros-Alio C."/>
            <person name="Ferriera S."/>
            <person name="Johnson J."/>
            <person name="Kravitz S."/>
            <person name="Halpern A."/>
            <person name="Remington K."/>
            <person name="Beeson K."/>
            <person name="Tran B."/>
            <person name="Rogers Y.-H."/>
            <person name="Friedman R."/>
            <person name="Venter J.C."/>
        </authorList>
    </citation>
    <scope>NUCLEOTIDE SEQUENCE [LARGE SCALE GENOMIC DNA]</scope>
    <source>
        <strain evidence="11 12">MED92</strain>
    </source>
</reference>
<evidence type="ECO:0000256" key="7">
    <source>
        <dbReference type="SAM" id="Phobius"/>
    </source>
</evidence>
<dbReference type="InterPro" id="IPR010920">
    <property type="entry name" value="LSM_dom_sf"/>
</dbReference>
<evidence type="ECO:0000259" key="10">
    <source>
        <dbReference type="Pfam" id="PF21088"/>
    </source>
</evidence>
<dbReference type="Gene3D" id="2.30.30.60">
    <property type="match status" value="1"/>
</dbReference>
<dbReference type="Pfam" id="PF21082">
    <property type="entry name" value="MS_channel_3rd"/>
    <property type="match status" value="1"/>
</dbReference>
<organism evidence="11 12">
    <name type="scientific">Neptuniibacter caesariensis</name>
    <dbReference type="NCBI Taxonomy" id="207954"/>
    <lineage>
        <taxon>Bacteria</taxon>
        <taxon>Pseudomonadati</taxon>
        <taxon>Pseudomonadota</taxon>
        <taxon>Gammaproteobacteria</taxon>
        <taxon>Oceanospirillales</taxon>
        <taxon>Oceanospirillaceae</taxon>
        <taxon>Neptuniibacter</taxon>
    </lineage>
</organism>
<proteinExistence type="inferred from homology"/>
<evidence type="ECO:0000256" key="2">
    <source>
        <dbReference type="ARBA" id="ARBA00008017"/>
    </source>
</evidence>
<evidence type="ECO:0000256" key="4">
    <source>
        <dbReference type="ARBA" id="ARBA00022692"/>
    </source>
</evidence>
<dbReference type="PROSITE" id="PS01246">
    <property type="entry name" value="UPF0003"/>
    <property type="match status" value="1"/>
</dbReference>
<protein>
    <submittedName>
        <fullName evidence="11">Small-conductance mechanosensitive channel</fullName>
    </submittedName>
</protein>
<dbReference type="Gene3D" id="1.10.287.1260">
    <property type="match status" value="1"/>
</dbReference>
<dbReference type="PANTHER" id="PTHR43634:SF2">
    <property type="entry name" value="LOW CONDUCTANCE MECHANOSENSITIVE CHANNEL YNAI"/>
    <property type="match status" value="1"/>
</dbReference>
<dbReference type="Pfam" id="PF21088">
    <property type="entry name" value="MS_channel_1st"/>
    <property type="match status" value="1"/>
</dbReference>
<feature type="transmembrane region" description="Helical" evidence="7">
    <location>
        <begin position="164"/>
        <end position="184"/>
    </location>
</feature>
<comment type="caution">
    <text evidence="11">The sequence shown here is derived from an EMBL/GenBank/DDBJ whole genome shotgun (WGS) entry which is preliminary data.</text>
</comment>
<keyword evidence="4 7" id="KW-0812">Transmembrane</keyword>
<name>A0A7U8C3M3_NEPCE</name>
<evidence type="ECO:0000256" key="6">
    <source>
        <dbReference type="ARBA" id="ARBA00023136"/>
    </source>
</evidence>
<dbReference type="InterPro" id="IPR023408">
    <property type="entry name" value="MscS_beta-dom_sf"/>
</dbReference>
<evidence type="ECO:0000313" key="11">
    <source>
        <dbReference type="EMBL" id="EAR59495.1"/>
    </source>
</evidence>